<organism evidence="2 3">
    <name type="scientific">Gordonibacter pamelaeae</name>
    <dbReference type="NCBI Taxonomy" id="471189"/>
    <lineage>
        <taxon>Bacteria</taxon>
        <taxon>Bacillati</taxon>
        <taxon>Actinomycetota</taxon>
        <taxon>Coriobacteriia</taxon>
        <taxon>Eggerthellales</taxon>
        <taxon>Eggerthellaceae</taxon>
        <taxon>Gordonibacter</taxon>
    </lineage>
</organism>
<accession>A0A369LQ95</accession>
<evidence type="ECO:0000256" key="1">
    <source>
        <dbReference type="SAM" id="Phobius"/>
    </source>
</evidence>
<proteinExistence type="predicted"/>
<feature type="transmembrane region" description="Helical" evidence="1">
    <location>
        <begin position="14"/>
        <end position="34"/>
    </location>
</feature>
<protein>
    <submittedName>
        <fullName evidence="2">Uncharacterized protein</fullName>
    </submittedName>
</protein>
<name>A0A369LQ95_9ACTN</name>
<evidence type="ECO:0000313" key="2">
    <source>
        <dbReference type="EMBL" id="RDB61312.1"/>
    </source>
</evidence>
<dbReference type="GeneID" id="78360996"/>
<dbReference type="Proteomes" id="UP000254000">
    <property type="component" value="Unassembled WGS sequence"/>
</dbReference>
<sequence>MDLPSLMQACLDGLASGSLSAFGSALGAATIALFKKLAGRKEDMDENELKAMGSWADPDKLAAKAAKLAKGDPDFNQLLSSWCDLMENHLGSSQTTTASNAASGIFIKSPVVQTNIVR</sequence>
<evidence type="ECO:0000313" key="3">
    <source>
        <dbReference type="Proteomes" id="UP000254000"/>
    </source>
</evidence>
<dbReference type="RefSeq" id="WP_015538638.1">
    <property type="nucleotide sequence ID" value="NZ_CABMMS010000021.1"/>
</dbReference>
<keyword evidence="1" id="KW-0812">Transmembrane</keyword>
<dbReference type="AlphaFoldDB" id="A0A369LQ95"/>
<comment type="caution">
    <text evidence="2">The sequence shown here is derived from an EMBL/GenBank/DDBJ whole genome shotgun (WGS) entry which is preliminary data.</text>
</comment>
<keyword evidence="1" id="KW-1133">Transmembrane helix</keyword>
<dbReference type="EMBL" id="PPTS01000021">
    <property type="protein sequence ID" value="RDB61312.1"/>
    <property type="molecule type" value="Genomic_DNA"/>
</dbReference>
<reference evidence="2 3" key="1">
    <citation type="journal article" date="2018" name="Elife">
        <title>Discovery and characterization of a prevalent human gut bacterial enzyme sufficient for the inactivation of a family of plant toxins.</title>
        <authorList>
            <person name="Koppel N."/>
            <person name="Bisanz J.E."/>
            <person name="Pandelia M.E."/>
            <person name="Turnbaugh P.J."/>
            <person name="Balskus E.P."/>
        </authorList>
    </citation>
    <scope>NUCLEOTIDE SEQUENCE [LARGE SCALE GENOMIC DNA]</scope>
    <source>
        <strain evidence="2 3">3C</strain>
    </source>
</reference>
<gene>
    <name evidence="2" type="ORF">C1877_15010</name>
</gene>
<keyword evidence="3" id="KW-1185">Reference proteome</keyword>
<keyword evidence="1" id="KW-0472">Membrane</keyword>